<accession>A0ACD3AEM9</accession>
<gene>
    <name evidence="1" type="ORF">BDN72DRAFT_775076</name>
</gene>
<sequence>MDPLSSKPPLDNFPKRPPNAPQTRKNGSSGPSSSLIRRPIATNSRIKQEQKTQKDMYLIYVNNALQQKTQGNTQPFDDLVNRLNVRQITQEMAPQLAEIRFWLSALSHVVSRLERTHSVLVEAVINMPWTVLDTATVKSYTVFIGMLLSARPEYLSLVLGRIAQGFTHQSGMQAVNSGLPESSSAPLTRRVVYERIHFLLRHLLSLIPTLPSTLQPLIVRNFPHKRQNQAAQTTYIRNLLRVSSYCPELTDRILATIIDRAVQIDVEIQVEIDELEEDPADDQAVFELDPFDTLVGQDEPEDQDSEDEDDFDDNFSDLSSDGEDMEDEAKAPELPTNVKHIRDMVKKLDAIMTLVFDHFHRTQTSICPSSSVSSSQSLTELPPLPPMSLDDSSPLPTPIDSSQDCAPSRGVNDISKSPSQLDADKKALLRMQFHTLLSIFDRTILPTFKSRYTQFLLFWYTSLDPEFSDIFQGMLVDRALFQSGPDSARNELTHEGRDVHCVTPAVTRAAAASYIGSFVSRATFVDREGTRRVVAVLCEYLRAHLDGIEEILRTEEDAGALGGPQNDVFYAVVQSLFLIFCFRWRDLMDEEEEDGKRIWMPELNMMQRVVTSVLNPLKVCSSNVVMQFARVAHTTAFLYCYSILESNKRSEYSTPSGANNFDGASTIHPALLNMVHPELTTFFPFDPYRLPKSNVYIQGVYREWSSVAIDEEEEDSDDGDSDKDDDDSSIGAEESSGDEPPETVSGSGFLPIPRPGGEKDDNGLGQSLGAMSITPSSVGV</sequence>
<proteinExistence type="predicted"/>
<keyword evidence="1" id="KW-0648">Protein biosynthesis</keyword>
<keyword evidence="1" id="KW-0396">Initiation factor</keyword>
<keyword evidence="2" id="KW-1185">Reference proteome</keyword>
<dbReference type="Proteomes" id="UP000308600">
    <property type="component" value="Unassembled WGS sequence"/>
</dbReference>
<organism evidence="1 2">
    <name type="scientific">Pluteus cervinus</name>
    <dbReference type="NCBI Taxonomy" id="181527"/>
    <lineage>
        <taxon>Eukaryota</taxon>
        <taxon>Fungi</taxon>
        <taxon>Dikarya</taxon>
        <taxon>Basidiomycota</taxon>
        <taxon>Agaricomycotina</taxon>
        <taxon>Agaricomycetes</taxon>
        <taxon>Agaricomycetidae</taxon>
        <taxon>Agaricales</taxon>
        <taxon>Pluteineae</taxon>
        <taxon>Pluteaceae</taxon>
        <taxon>Pluteus</taxon>
    </lineage>
</organism>
<evidence type="ECO:0000313" key="2">
    <source>
        <dbReference type="Proteomes" id="UP000308600"/>
    </source>
</evidence>
<dbReference type="EMBL" id="ML208491">
    <property type="protein sequence ID" value="TFK64059.1"/>
    <property type="molecule type" value="Genomic_DNA"/>
</dbReference>
<protein>
    <submittedName>
        <fullName evidence="1">RNA polymerase I-specific transcription initiation factor RRN3</fullName>
    </submittedName>
</protein>
<evidence type="ECO:0000313" key="1">
    <source>
        <dbReference type="EMBL" id="TFK64059.1"/>
    </source>
</evidence>
<reference evidence="1 2" key="1">
    <citation type="journal article" date="2019" name="Nat. Ecol. Evol.">
        <title>Megaphylogeny resolves global patterns of mushroom evolution.</title>
        <authorList>
            <person name="Varga T."/>
            <person name="Krizsan K."/>
            <person name="Foldi C."/>
            <person name="Dima B."/>
            <person name="Sanchez-Garcia M."/>
            <person name="Sanchez-Ramirez S."/>
            <person name="Szollosi G.J."/>
            <person name="Szarkandi J.G."/>
            <person name="Papp V."/>
            <person name="Albert L."/>
            <person name="Andreopoulos W."/>
            <person name="Angelini C."/>
            <person name="Antonin V."/>
            <person name="Barry K.W."/>
            <person name="Bougher N.L."/>
            <person name="Buchanan P."/>
            <person name="Buyck B."/>
            <person name="Bense V."/>
            <person name="Catcheside P."/>
            <person name="Chovatia M."/>
            <person name="Cooper J."/>
            <person name="Damon W."/>
            <person name="Desjardin D."/>
            <person name="Finy P."/>
            <person name="Geml J."/>
            <person name="Haridas S."/>
            <person name="Hughes K."/>
            <person name="Justo A."/>
            <person name="Karasinski D."/>
            <person name="Kautmanova I."/>
            <person name="Kiss B."/>
            <person name="Kocsube S."/>
            <person name="Kotiranta H."/>
            <person name="LaButti K.M."/>
            <person name="Lechner B.E."/>
            <person name="Liimatainen K."/>
            <person name="Lipzen A."/>
            <person name="Lukacs Z."/>
            <person name="Mihaltcheva S."/>
            <person name="Morgado L.N."/>
            <person name="Niskanen T."/>
            <person name="Noordeloos M.E."/>
            <person name="Ohm R.A."/>
            <person name="Ortiz-Santana B."/>
            <person name="Ovrebo C."/>
            <person name="Racz N."/>
            <person name="Riley R."/>
            <person name="Savchenko A."/>
            <person name="Shiryaev A."/>
            <person name="Soop K."/>
            <person name="Spirin V."/>
            <person name="Szebenyi C."/>
            <person name="Tomsovsky M."/>
            <person name="Tulloss R.E."/>
            <person name="Uehling J."/>
            <person name="Grigoriev I.V."/>
            <person name="Vagvolgyi C."/>
            <person name="Papp T."/>
            <person name="Martin F.M."/>
            <person name="Miettinen O."/>
            <person name="Hibbett D.S."/>
            <person name="Nagy L.G."/>
        </authorList>
    </citation>
    <scope>NUCLEOTIDE SEQUENCE [LARGE SCALE GENOMIC DNA]</scope>
    <source>
        <strain evidence="1 2">NL-1719</strain>
    </source>
</reference>
<name>A0ACD3AEM9_9AGAR</name>